<dbReference type="Pfam" id="PF08639">
    <property type="entry name" value="Sld3_STD"/>
    <property type="match status" value="3"/>
</dbReference>
<dbReference type="PANTHER" id="PTHR28067">
    <property type="entry name" value="DNA REPLICATION REGULATOR SLD3"/>
    <property type="match status" value="1"/>
</dbReference>
<proteinExistence type="predicted"/>
<reference evidence="3" key="1">
    <citation type="journal article" date="2023" name="Mol. Plant Microbe Interact.">
        <title>Elucidating the Obligate Nature and Biological Capacity of an Invasive Fungal Corn Pathogen.</title>
        <authorList>
            <person name="MacCready J.S."/>
            <person name="Roggenkamp E.M."/>
            <person name="Gdanetz K."/>
            <person name="Chilvers M.I."/>
        </authorList>
    </citation>
    <scope>NUCLEOTIDE SEQUENCE</scope>
    <source>
        <strain evidence="3">PM02</strain>
    </source>
</reference>
<dbReference type="Gene3D" id="1.20.58.2130">
    <property type="match status" value="1"/>
</dbReference>
<dbReference type="GO" id="GO:0031261">
    <property type="term" value="C:DNA replication preinitiation complex"/>
    <property type="evidence" value="ECO:0007669"/>
    <property type="project" value="TreeGrafter"/>
</dbReference>
<dbReference type="PANTHER" id="PTHR28067:SF1">
    <property type="entry name" value="DNA REPLICATION REGULATOR SLD3"/>
    <property type="match status" value="1"/>
</dbReference>
<comment type="caution">
    <text evidence="3">The sequence shown here is derived from an EMBL/GenBank/DDBJ whole genome shotgun (WGS) entry which is preliminary data.</text>
</comment>
<protein>
    <recommendedName>
        <fullName evidence="2">DNA replication regulator Sld3 C-terminal domain-containing protein</fullName>
    </recommendedName>
</protein>
<dbReference type="Proteomes" id="UP001217918">
    <property type="component" value="Unassembled WGS sequence"/>
</dbReference>
<evidence type="ECO:0000256" key="1">
    <source>
        <dbReference type="SAM" id="MobiDB-lite"/>
    </source>
</evidence>
<organism evidence="3 4">
    <name type="scientific">Phyllachora maydis</name>
    <dbReference type="NCBI Taxonomy" id="1825666"/>
    <lineage>
        <taxon>Eukaryota</taxon>
        <taxon>Fungi</taxon>
        <taxon>Dikarya</taxon>
        <taxon>Ascomycota</taxon>
        <taxon>Pezizomycotina</taxon>
        <taxon>Sordariomycetes</taxon>
        <taxon>Sordariomycetidae</taxon>
        <taxon>Phyllachorales</taxon>
        <taxon>Phyllachoraceae</taxon>
        <taxon>Phyllachora</taxon>
    </lineage>
</organism>
<feature type="region of interest" description="Disordered" evidence="1">
    <location>
        <begin position="345"/>
        <end position="386"/>
    </location>
</feature>
<sequence>MAAGRPPTLEDLLKPAIVVKPHPSNLFIRPRMLQPLMLIPRDGLSLSALDLSRPNGDLPASRFYESHIKILDLEGRLGSNVLLARAETTQTVYAIEREGAGLYVASRPTAGITAGAAAILTTGLYHENKKKRLAIEDIQSVVSKRARSQSLNIRRHYLEALYHSLGSLAYFAKGPLSRARAAFHLDCDATLDMNDLIEFLKSLTMTTVTIDKKYRETIPAILSKMRTDLVESDNDCSKLKRKRERKQKLGKDGLYPGEAGHIRKWWARHQRPASESDEKASSCRSTTLDDVKALAESQLASQDQLTRKADGASSDNLQDFCVDVILPFFSARLPELCDSINRKLGGPTMKSPAPARLSKPVAPPKSRPGAPARKSASSRRDKEKTLERVLSDERLRRSVLRGPVDAFALMSASFACSKDCKADKKALVEAELKDAISALKRPNRALAGKEIVEDAERRLITGVSQLKRLKKGGRVSSVPSVQVKATPVNNRFKDVIAAENQLPRVQQEVVRDEYRPSSSSIVPSSTAARKLVNIFSSGAPVRPSGDSVEEPLGVAGGNKVPTSSPGIDSMLFETPLKPRSSKATIKDNQMAQKAILGPLENKRDIYQDLGWDGHDDIDDLA</sequence>
<evidence type="ECO:0000313" key="3">
    <source>
        <dbReference type="EMBL" id="KAK2072999.1"/>
    </source>
</evidence>
<dbReference type="InterPro" id="IPR013948">
    <property type="entry name" value="DNA_replication_reg_Sld3_C"/>
</dbReference>
<feature type="domain" description="DNA replication regulator Sld3 C-terminal" evidence="2">
    <location>
        <begin position="152"/>
        <end position="276"/>
    </location>
</feature>
<feature type="region of interest" description="Disordered" evidence="1">
    <location>
        <begin position="540"/>
        <end position="568"/>
    </location>
</feature>
<dbReference type="EMBL" id="JAQQPM010000006">
    <property type="protein sequence ID" value="KAK2072999.1"/>
    <property type="molecule type" value="Genomic_DNA"/>
</dbReference>
<evidence type="ECO:0000313" key="4">
    <source>
        <dbReference type="Proteomes" id="UP001217918"/>
    </source>
</evidence>
<feature type="domain" description="DNA replication regulator Sld3 C-terminal" evidence="2">
    <location>
        <begin position="285"/>
        <end position="411"/>
    </location>
</feature>
<accession>A0AAD9I998</accession>
<dbReference type="AlphaFoldDB" id="A0AAD9I998"/>
<gene>
    <name evidence="3" type="ORF">P8C59_007314</name>
</gene>
<dbReference type="InterPro" id="IPR042511">
    <property type="entry name" value="Sld3"/>
</dbReference>
<dbReference type="GO" id="GO:0006270">
    <property type="term" value="P:DNA replication initiation"/>
    <property type="evidence" value="ECO:0007669"/>
    <property type="project" value="InterPro"/>
</dbReference>
<name>A0AAD9I998_9PEZI</name>
<feature type="domain" description="DNA replication regulator Sld3 C-terminal" evidence="2">
    <location>
        <begin position="416"/>
        <end position="535"/>
    </location>
</feature>
<keyword evidence="4" id="KW-1185">Reference proteome</keyword>
<evidence type="ECO:0000259" key="2">
    <source>
        <dbReference type="Pfam" id="PF08639"/>
    </source>
</evidence>